<dbReference type="PANTHER" id="PTHR35043:SF7">
    <property type="entry name" value="TRANSCRIPTION FACTOR DOMAIN-CONTAINING PROTEIN"/>
    <property type="match status" value="1"/>
</dbReference>
<protein>
    <recommendedName>
        <fullName evidence="5">Integral membrane protein</fullName>
    </recommendedName>
</protein>
<dbReference type="OrthoDB" id="9451547at2759"/>
<feature type="chain" id="PRO_5025636382" description="Integral membrane protein" evidence="2">
    <location>
        <begin position="20"/>
        <end position="432"/>
    </location>
</feature>
<evidence type="ECO:0008006" key="5">
    <source>
        <dbReference type="Google" id="ProtNLM"/>
    </source>
</evidence>
<keyword evidence="1" id="KW-0812">Transmembrane</keyword>
<gene>
    <name evidence="3" type="ORF">CC80DRAFT_454672</name>
</gene>
<evidence type="ECO:0000313" key="4">
    <source>
        <dbReference type="Proteomes" id="UP000800035"/>
    </source>
</evidence>
<evidence type="ECO:0000256" key="2">
    <source>
        <dbReference type="SAM" id="SignalP"/>
    </source>
</evidence>
<feature type="transmembrane region" description="Helical" evidence="1">
    <location>
        <begin position="209"/>
        <end position="227"/>
    </location>
</feature>
<keyword evidence="2" id="KW-0732">Signal</keyword>
<evidence type="ECO:0000256" key="1">
    <source>
        <dbReference type="SAM" id="Phobius"/>
    </source>
</evidence>
<organism evidence="3 4">
    <name type="scientific">Byssothecium circinans</name>
    <dbReference type="NCBI Taxonomy" id="147558"/>
    <lineage>
        <taxon>Eukaryota</taxon>
        <taxon>Fungi</taxon>
        <taxon>Dikarya</taxon>
        <taxon>Ascomycota</taxon>
        <taxon>Pezizomycotina</taxon>
        <taxon>Dothideomycetes</taxon>
        <taxon>Pleosporomycetidae</taxon>
        <taxon>Pleosporales</taxon>
        <taxon>Massarineae</taxon>
        <taxon>Massarinaceae</taxon>
        <taxon>Byssothecium</taxon>
    </lineage>
</organism>
<proteinExistence type="predicted"/>
<feature type="transmembrane region" description="Helical" evidence="1">
    <location>
        <begin position="364"/>
        <end position="383"/>
    </location>
</feature>
<feature type="transmembrane region" description="Helical" evidence="1">
    <location>
        <begin position="336"/>
        <end position="358"/>
    </location>
</feature>
<feature type="transmembrane region" description="Helical" evidence="1">
    <location>
        <begin position="239"/>
        <end position="255"/>
    </location>
</feature>
<accession>A0A6A5TF80</accession>
<sequence>MRHIGTLFLLALWPLLVRAFPTRQEEDETPQWTYVPSPRTRGTWTILSTSCTALIASTWSVLHLNIPKQRQDGGQSWKDRAKNTIRDSAFPIKWALAAIIAPESLVGFAFSDWMHAKKTESLLQKYGKGRIQSWDRTQIYFANMGGFVFQGDETHMLRPYDQIPKKRINIYPNGTQILLAQRLCILQEPPEILTREIEDKSKNPPFTKIFLALPLVVLTCIVIARASKSLPVSQLEFSVSAYGICTIFASAFYWSKPQSVGVPKISSTGQLRPMLDIDQWVMSRFGGTSFIETNFCPPFGADPDRYYRRITKNISNDTVVGNFCTIFGTTLHNADFASVLVGTIFGALYCLCWNSVFPSTTEKYLWRIASVFVTSGLVPYAIANSFFTIKYRGSKTRTGIWQKVCLYILLSCYILARLFFIFEMFWTLFYQP</sequence>
<feature type="transmembrane region" description="Helical" evidence="1">
    <location>
        <begin position="43"/>
        <end position="62"/>
    </location>
</feature>
<keyword evidence="4" id="KW-1185">Reference proteome</keyword>
<keyword evidence="1" id="KW-0472">Membrane</keyword>
<feature type="signal peptide" evidence="2">
    <location>
        <begin position="1"/>
        <end position="19"/>
    </location>
</feature>
<name>A0A6A5TF80_9PLEO</name>
<dbReference type="EMBL" id="ML977020">
    <property type="protein sequence ID" value="KAF1950988.1"/>
    <property type="molecule type" value="Genomic_DNA"/>
</dbReference>
<feature type="transmembrane region" description="Helical" evidence="1">
    <location>
        <begin position="404"/>
        <end position="429"/>
    </location>
</feature>
<reference evidence="3" key="1">
    <citation type="journal article" date="2020" name="Stud. Mycol.">
        <title>101 Dothideomycetes genomes: a test case for predicting lifestyles and emergence of pathogens.</title>
        <authorList>
            <person name="Haridas S."/>
            <person name="Albert R."/>
            <person name="Binder M."/>
            <person name="Bloem J."/>
            <person name="Labutti K."/>
            <person name="Salamov A."/>
            <person name="Andreopoulos B."/>
            <person name="Baker S."/>
            <person name="Barry K."/>
            <person name="Bills G."/>
            <person name="Bluhm B."/>
            <person name="Cannon C."/>
            <person name="Castanera R."/>
            <person name="Culley D."/>
            <person name="Daum C."/>
            <person name="Ezra D."/>
            <person name="Gonzalez J."/>
            <person name="Henrissat B."/>
            <person name="Kuo A."/>
            <person name="Liang C."/>
            <person name="Lipzen A."/>
            <person name="Lutzoni F."/>
            <person name="Magnuson J."/>
            <person name="Mondo S."/>
            <person name="Nolan M."/>
            <person name="Ohm R."/>
            <person name="Pangilinan J."/>
            <person name="Park H.-J."/>
            <person name="Ramirez L."/>
            <person name="Alfaro M."/>
            <person name="Sun H."/>
            <person name="Tritt A."/>
            <person name="Yoshinaga Y."/>
            <person name="Zwiers L.-H."/>
            <person name="Turgeon B."/>
            <person name="Goodwin S."/>
            <person name="Spatafora J."/>
            <person name="Crous P."/>
            <person name="Grigoriev I."/>
        </authorList>
    </citation>
    <scope>NUCLEOTIDE SEQUENCE</scope>
    <source>
        <strain evidence="3">CBS 675.92</strain>
    </source>
</reference>
<keyword evidence="1" id="KW-1133">Transmembrane helix</keyword>
<dbReference type="PANTHER" id="PTHR35043">
    <property type="entry name" value="TRANSCRIPTION FACTOR DOMAIN-CONTAINING PROTEIN"/>
    <property type="match status" value="1"/>
</dbReference>
<dbReference type="Proteomes" id="UP000800035">
    <property type="component" value="Unassembled WGS sequence"/>
</dbReference>
<dbReference type="AlphaFoldDB" id="A0A6A5TF80"/>
<evidence type="ECO:0000313" key="3">
    <source>
        <dbReference type="EMBL" id="KAF1950988.1"/>
    </source>
</evidence>
<feature type="non-terminal residue" evidence="3">
    <location>
        <position position="432"/>
    </location>
</feature>